<dbReference type="SUPFAM" id="SSF47741">
    <property type="entry name" value="CO dehydrogenase ISP C-domain like"/>
    <property type="match status" value="1"/>
</dbReference>
<dbReference type="Pfam" id="PF01799">
    <property type="entry name" value="Fer2_2"/>
    <property type="match status" value="1"/>
</dbReference>
<dbReference type="InterPro" id="IPR012675">
    <property type="entry name" value="Beta-grasp_dom_sf"/>
</dbReference>
<dbReference type="PROSITE" id="PS51085">
    <property type="entry name" value="2FE2S_FER_2"/>
    <property type="match status" value="1"/>
</dbReference>
<dbReference type="EMBL" id="DF952378">
    <property type="protein sequence ID" value="GAN44777.1"/>
    <property type="molecule type" value="Genomic_DNA"/>
</dbReference>
<keyword evidence="5" id="KW-0411">Iron-sulfur</keyword>
<dbReference type="Proteomes" id="UP000253740">
    <property type="component" value="Unassembled WGS sequence"/>
</dbReference>
<keyword evidence="1" id="KW-0001">2Fe-2S</keyword>
<name>A0A0K8QP51_9GAMM</name>
<dbReference type="PANTHER" id="PTHR44379">
    <property type="entry name" value="OXIDOREDUCTASE WITH IRON-SULFUR SUBUNIT"/>
    <property type="match status" value="1"/>
</dbReference>
<dbReference type="InterPro" id="IPR001041">
    <property type="entry name" value="2Fe-2S_ferredoxin-type"/>
</dbReference>
<evidence type="ECO:0000313" key="9">
    <source>
        <dbReference type="EMBL" id="GAP66654.1"/>
    </source>
</evidence>
<dbReference type="CDD" id="cd00207">
    <property type="entry name" value="fer2"/>
    <property type="match status" value="1"/>
</dbReference>
<evidence type="ECO:0000259" key="7">
    <source>
        <dbReference type="PROSITE" id="PS51085"/>
    </source>
</evidence>
<evidence type="ECO:0000256" key="5">
    <source>
        <dbReference type="ARBA" id="ARBA00023014"/>
    </source>
</evidence>
<dbReference type="InterPro" id="IPR002888">
    <property type="entry name" value="2Fe-2S-bd"/>
</dbReference>
<dbReference type="GO" id="GO:0046872">
    <property type="term" value="F:metal ion binding"/>
    <property type="evidence" value="ECO:0007669"/>
    <property type="project" value="UniProtKB-KW"/>
</dbReference>
<dbReference type="InterPro" id="IPR036010">
    <property type="entry name" value="2Fe-2S_ferredoxin-like_sf"/>
</dbReference>
<dbReference type="AlphaFoldDB" id="A0A0K8QP51"/>
<evidence type="ECO:0000256" key="1">
    <source>
        <dbReference type="ARBA" id="ARBA00022714"/>
    </source>
</evidence>
<accession>A0A0K8QP51</accession>
<evidence type="ECO:0000256" key="4">
    <source>
        <dbReference type="ARBA" id="ARBA00023004"/>
    </source>
</evidence>
<evidence type="ECO:0000313" key="8">
    <source>
        <dbReference type="EMBL" id="GAN44777.1"/>
    </source>
</evidence>
<dbReference type="Gene3D" id="3.10.20.30">
    <property type="match status" value="1"/>
</dbReference>
<evidence type="ECO:0000313" key="10">
    <source>
        <dbReference type="Proteomes" id="UP000253740"/>
    </source>
</evidence>
<keyword evidence="2" id="KW-0479">Metal-binding</keyword>
<keyword evidence="10" id="KW-1185">Reference proteome</keyword>
<organism evidence="9">
    <name type="scientific">Mizugakiibacter sediminis</name>
    <dbReference type="NCBI Taxonomy" id="1475481"/>
    <lineage>
        <taxon>Bacteria</taxon>
        <taxon>Pseudomonadati</taxon>
        <taxon>Pseudomonadota</taxon>
        <taxon>Gammaproteobacteria</taxon>
        <taxon>Lysobacterales</taxon>
        <taxon>Rhodanobacteraceae</taxon>
        <taxon>Mizugakiibacter</taxon>
    </lineage>
</organism>
<dbReference type="RefSeq" id="WP_114693251.1">
    <property type="nucleotide sequence ID" value="NZ_DF970222.1"/>
</dbReference>
<dbReference type="GO" id="GO:0016491">
    <property type="term" value="F:oxidoreductase activity"/>
    <property type="evidence" value="ECO:0007669"/>
    <property type="project" value="UniProtKB-KW"/>
</dbReference>
<reference evidence="9" key="2">
    <citation type="submission" date="2015-08" db="EMBL/GenBank/DDBJ databases">
        <title>Complete DNA Sequence of Pseudomonas syringae pv. actinidiae, the Causal Agent of Kiwifruit Canker Disease.</title>
        <authorList>
            <person name="Rikkerink E.H.A."/>
            <person name="Fineran P.C."/>
        </authorList>
    </citation>
    <scope>NUCLEOTIDE SEQUENCE</scope>
    <source>
        <strain evidence="9">SkMP5</strain>
    </source>
</reference>
<keyword evidence="3" id="KW-0560">Oxidoreductase</keyword>
<dbReference type="Gene3D" id="1.10.150.120">
    <property type="entry name" value="[2Fe-2S]-binding domain"/>
    <property type="match status" value="1"/>
</dbReference>
<dbReference type="OrthoDB" id="9775084at2"/>
<dbReference type="Pfam" id="PF00111">
    <property type="entry name" value="Fer2"/>
    <property type="match status" value="1"/>
</dbReference>
<feature type="domain" description="2Fe-2S ferredoxin-type" evidence="7">
    <location>
        <begin position="22"/>
        <end position="98"/>
    </location>
</feature>
<proteinExistence type="predicted"/>
<keyword evidence="4" id="KW-0408">Iron</keyword>
<dbReference type="InterPro" id="IPR006058">
    <property type="entry name" value="2Fe2S_fd_BS"/>
</dbReference>
<evidence type="ECO:0000256" key="6">
    <source>
        <dbReference type="SAM" id="MobiDB-lite"/>
    </source>
</evidence>
<protein>
    <submittedName>
        <fullName evidence="8">(2Fe-2S)-binding protein</fullName>
    </submittedName>
    <submittedName>
        <fullName evidence="9">Isoquinoline 1-oxidoreductase subunit alpha</fullName>
    </submittedName>
</protein>
<dbReference type="SUPFAM" id="SSF54292">
    <property type="entry name" value="2Fe-2S ferredoxin-like"/>
    <property type="match status" value="1"/>
</dbReference>
<evidence type="ECO:0000256" key="3">
    <source>
        <dbReference type="ARBA" id="ARBA00023002"/>
    </source>
</evidence>
<feature type="region of interest" description="Disordered" evidence="6">
    <location>
        <begin position="1"/>
        <end position="22"/>
    </location>
</feature>
<gene>
    <name evidence="8" type="ORF">MBSD_1312</name>
    <name evidence="9" type="ORF">MBSD_n1965</name>
</gene>
<evidence type="ECO:0000256" key="2">
    <source>
        <dbReference type="ARBA" id="ARBA00022723"/>
    </source>
</evidence>
<dbReference type="STRING" id="1475481.GCA_000953855_02006"/>
<sequence>MQQQPLQAPPPPSEIKPEPKREGIDVVVNGERFRHYGDPAMPLLWFLRDVLRLTGTKYGCGIGACGACTVLVDGQAMRACVTPVTAVKDRRITTVEGLADAQGNLHALQQAWIDEDVAQCGYCQAGQLMAAADLLKRKPEPTDEDIDGITNLCRCGTYPRIRAAIKRAATAMKERKA</sequence>
<reference evidence="8" key="1">
    <citation type="submission" date="2015-03" db="EMBL/GenBank/DDBJ databases">
        <title>Draft genome sequence of Mizugakiibacter sediminis skMP5.</title>
        <authorList>
            <person name="Watanabe T."/>
            <person name="Kojima H."/>
            <person name="Fukui M."/>
        </authorList>
    </citation>
    <scope>NUCLEOTIDE SEQUENCE</scope>
    <source>
        <strain evidence="8">SkMP5</strain>
    </source>
</reference>
<dbReference type="InterPro" id="IPR036884">
    <property type="entry name" value="2Fe-2S-bd_dom_sf"/>
</dbReference>
<dbReference type="EMBL" id="DF970222">
    <property type="protein sequence ID" value="GAP66654.1"/>
    <property type="molecule type" value="Genomic_DNA"/>
</dbReference>
<dbReference type="HOGENOM" id="CLU_052511_3_0_6"/>
<dbReference type="PANTHER" id="PTHR44379:SF2">
    <property type="entry name" value="BLR6218 PROTEIN"/>
    <property type="match status" value="1"/>
</dbReference>
<dbReference type="PROSITE" id="PS00197">
    <property type="entry name" value="2FE2S_FER_1"/>
    <property type="match status" value="1"/>
</dbReference>
<dbReference type="GO" id="GO:0051537">
    <property type="term" value="F:2 iron, 2 sulfur cluster binding"/>
    <property type="evidence" value="ECO:0007669"/>
    <property type="project" value="UniProtKB-KW"/>
</dbReference>
<dbReference type="InterPro" id="IPR051452">
    <property type="entry name" value="Diverse_Oxidoreductases"/>
</dbReference>